<proteinExistence type="predicted"/>
<gene>
    <name evidence="2" type="ORF">HNQ66_000764</name>
</gene>
<evidence type="ECO:0000256" key="1">
    <source>
        <dbReference type="SAM" id="MobiDB-lite"/>
    </source>
</evidence>
<evidence type="ECO:0000313" key="2">
    <source>
        <dbReference type="EMBL" id="MBB5041381.1"/>
    </source>
</evidence>
<dbReference type="EMBL" id="JACHIK010000002">
    <property type="protein sequence ID" value="MBB5041381.1"/>
    <property type="molecule type" value="Genomic_DNA"/>
</dbReference>
<sequence>MEKEAGARTSKNGNRPESSKPGTIVAGPDAHAREGAGKTPPGRGVKPADAQAKAPTDGKAD</sequence>
<organism evidence="2 3">
    <name type="scientific">Shinella fusca</name>
    <dbReference type="NCBI Taxonomy" id="544480"/>
    <lineage>
        <taxon>Bacteria</taxon>
        <taxon>Pseudomonadati</taxon>
        <taxon>Pseudomonadota</taxon>
        <taxon>Alphaproteobacteria</taxon>
        <taxon>Hyphomicrobiales</taxon>
        <taxon>Rhizobiaceae</taxon>
        <taxon>Shinella</taxon>
    </lineage>
</organism>
<dbReference type="Proteomes" id="UP000535406">
    <property type="component" value="Unassembled WGS sequence"/>
</dbReference>
<feature type="region of interest" description="Disordered" evidence="1">
    <location>
        <begin position="1"/>
        <end position="61"/>
    </location>
</feature>
<name>A0A7W7YS75_9HYPH</name>
<accession>A0A7W7YS75</accession>
<dbReference type="AlphaFoldDB" id="A0A7W7YS75"/>
<evidence type="ECO:0000313" key="3">
    <source>
        <dbReference type="Proteomes" id="UP000535406"/>
    </source>
</evidence>
<comment type="caution">
    <text evidence="2">The sequence shown here is derived from an EMBL/GenBank/DDBJ whole genome shotgun (WGS) entry which is preliminary data.</text>
</comment>
<reference evidence="2 3" key="1">
    <citation type="submission" date="2020-08" db="EMBL/GenBank/DDBJ databases">
        <title>Genomic Encyclopedia of Type Strains, Phase IV (KMG-IV): sequencing the most valuable type-strain genomes for metagenomic binning, comparative biology and taxonomic classification.</title>
        <authorList>
            <person name="Goeker M."/>
        </authorList>
    </citation>
    <scope>NUCLEOTIDE SEQUENCE [LARGE SCALE GENOMIC DNA]</scope>
    <source>
        <strain evidence="2 3">DSM 21319</strain>
    </source>
</reference>
<dbReference type="RefSeq" id="WP_184141045.1">
    <property type="nucleotide sequence ID" value="NZ_JACHIK010000002.1"/>
</dbReference>
<protein>
    <submittedName>
        <fullName evidence="2">Uncharacterized protein</fullName>
    </submittedName>
</protein>
<keyword evidence="3" id="KW-1185">Reference proteome</keyword>